<organism evidence="3 4">
    <name type="scientific">Microbulbifer aggregans</name>
    <dbReference type="NCBI Taxonomy" id="1769779"/>
    <lineage>
        <taxon>Bacteria</taxon>
        <taxon>Pseudomonadati</taxon>
        <taxon>Pseudomonadota</taxon>
        <taxon>Gammaproteobacteria</taxon>
        <taxon>Cellvibrionales</taxon>
        <taxon>Microbulbiferaceae</taxon>
        <taxon>Microbulbifer</taxon>
    </lineage>
</organism>
<evidence type="ECO:0000313" key="4">
    <source>
        <dbReference type="Proteomes" id="UP000095672"/>
    </source>
</evidence>
<reference evidence="4" key="1">
    <citation type="submission" date="2016-01" db="EMBL/GenBank/DDBJ databases">
        <title>Complete genome sequence of Microbulbifer sp. CCB-MM1, a halophile isolated from Matang Mangrove Forest, Perak.</title>
        <authorList>
            <person name="Moh T.H."/>
            <person name="Dinesh B."/>
            <person name="Lau N.-S."/>
            <person name="Go F."/>
            <person name="Alexander Chong S.-C."/>
        </authorList>
    </citation>
    <scope>NUCLEOTIDE SEQUENCE [LARGE SCALE GENOMIC DNA]</scope>
    <source>
        <strain evidence="4">CCB-MM1</strain>
    </source>
</reference>
<accession>A0A1C9W992</accession>
<protein>
    <recommendedName>
        <fullName evidence="2">DUF4174 domain-containing protein</fullName>
    </recommendedName>
</protein>
<dbReference type="RefSeq" id="WP_158514565.1">
    <property type="nucleotide sequence ID" value="NZ_CP014143.1"/>
</dbReference>
<evidence type="ECO:0000259" key="2">
    <source>
        <dbReference type="Pfam" id="PF13778"/>
    </source>
</evidence>
<dbReference type="Proteomes" id="UP000095672">
    <property type="component" value="Chromosome"/>
</dbReference>
<evidence type="ECO:0000256" key="1">
    <source>
        <dbReference type="ARBA" id="ARBA00022729"/>
    </source>
</evidence>
<name>A0A1C9W992_9GAMM</name>
<keyword evidence="4" id="KW-1185">Reference proteome</keyword>
<dbReference type="Pfam" id="PF13778">
    <property type="entry name" value="DUF4174"/>
    <property type="match status" value="1"/>
</dbReference>
<proteinExistence type="predicted"/>
<dbReference type="InterPro" id="IPR025232">
    <property type="entry name" value="DUF4174"/>
</dbReference>
<dbReference type="OrthoDB" id="7362103at2"/>
<keyword evidence="1" id="KW-0732">Signal</keyword>
<dbReference type="EMBL" id="CP014143">
    <property type="protein sequence ID" value="AOS97711.1"/>
    <property type="molecule type" value="Genomic_DNA"/>
</dbReference>
<gene>
    <name evidence="3" type="ORF">AUP74_02303</name>
</gene>
<dbReference type="KEGG" id="micc:AUP74_02303"/>
<dbReference type="PATRIC" id="fig|1769779.3.peg.2297"/>
<dbReference type="AlphaFoldDB" id="A0A1C9W992"/>
<sequence length="119" mass="13352">MPLQSLDQLQWKNRILLVRAATETDGAARELREAEAGVTDRDMVWFIVAARNIVQTNYPGALAEDFADKLLEGYFPQAGDNVVLIGKDGGVKHRAPELNLENVFSLIDAMPMRKQEIER</sequence>
<feature type="domain" description="DUF4174" evidence="2">
    <location>
        <begin position="6"/>
        <end position="116"/>
    </location>
</feature>
<evidence type="ECO:0000313" key="3">
    <source>
        <dbReference type="EMBL" id="AOS97711.1"/>
    </source>
</evidence>
<dbReference type="STRING" id="1769779.AUP74_02303"/>